<proteinExistence type="predicted"/>
<dbReference type="EMBL" id="CP009286">
    <property type="protein sequence ID" value="AIQ65800.1"/>
    <property type="molecule type" value="Genomic_DNA"/>
</dbReference>
<dbReference type="SUPFAM" id="SSF53098">
    <property type="entry name" value="Ribonuclease H-like"/>
    <property type="match status" value="1"/>
</dbReference>
<evidence type="ECO:0000313" key="3">
    <source>
        <dbReference type="EMBL" id="AIQ65251.1"/>
    </source>
</evidence>
<dbReference type="InterPro" id="IPR012337">
    <property type="entry name" value="RNaseH-like_sf"/>
</dbReference>
<protein>
    <submittedName>
        <fullName evidence="2">Transposase</fullName>
    </submittedName>
</protein>
<dbReference type="Pfam" id="PF13546">
    <property type="entry name" value="DDE_5"/>
    <property type="match status" value="1"/>
</dbReference>
<evidence type="ECO:0000313" key="4">
    <source>
        <dbReference type="EMBL" id="AIQ65800.1"/>
    </source>
</evidence>
<dbReference type="HOGENOM" id="CLU_041101_2_0_9"/>
<dbReference type="KEGG" id="pste:PSTEL_21130"/>
<sequence length="450" mass="51250">MLQQHSLSEQSRFSKLFATLHIGKTLRQAGISKSFGLSSLAIFQIIFSLVFEGKNWFRLLESDRGADLPGKDVVYRFLNQASFAWRRFLQALSLRIVRHFESLISSHRIRVFIIDDSVLSRNRSKKAELLARVFDHSTGKFTKGYTMLTLGWSDGFSFAPIDFVMLSSAKLANRLCEMASTLSKRSNGYKRRMEALFRKPDAVVALLERALRAGLAADYVLMDSWFTQAPLLRELAAKGLPVIGMVKEMKQRYLVQGKRMTLGEVFQSLPASNAKDIKGSVIVHTACGLPVKLVFVRNRNKKREWLAILSTDVTLDAAEIVRIYGMRWSIETFFKVTKSYLKLGTEFQGRSFDGLISHTTIVFSRYLAMEYERRQSSDDRTLGGLFFLFADEVRDLDYQTALQQLMSLFLEMSQAKTKKNKIAVFCQLQEWISGLPSYIKGLFGDLSCES</sequence>
<dbReference type="KEGG" id="pste:PSTEL_04235"/>
<dbReference type="AlphaFoldDB" id="A0A089LNK9"/>
<keyword evidence="5" id="KW-1185">Reference proteome</keyword>
<dbReference type="KEGG" id="pste:PSTEL_24525"/>
<evidence type="ECO:0000313" key="5">
    <source>
        <dbReference type="Proteomes" id="UP000029507"/>
    </source>
</evidence>
<organism evidence="2 5">
    <name type="scientific">Paenibacillus stellifer</name>
    <dbReference type="NCBI Taxonomy" id="169760"/>
    <lineage>
        <taxon>Bacteria</taxon>
        <taxon>Bacillati</taxon>
        <taxon>Bacillota</taxon>
        <taxon>Bacilli</taxon>
        <taxon>Bacillales</taxon>
        <taxon>Paenibacillaceae</taxon>
        <taxon>Paenibacillus</taxon>
    </lineage>
</organism>
<gene>
    <name evidence="2" type="ORF">PSTEL_04235</name>
    <name evidence="3" type="ORF">PSTEL_21130</name>
    <name evidence="4" type="ORF">PSTEL_24525</name>
</gene>
<feature type="domain" description="Transposase IS701-like DDE" evidence="1">
    <location>
        <begin position="74"/>
        <end position="248"/>
    </location>
</feature>
<evidence type="ECO:0000259" key="1">
    <source>
        <dbReference type="Pfam" id="PF13546"/>
    </source>
</evidence>
<dbReference type="EMBL" id="CP009286">
    <property type="protein sequence ID" value="AIQ65251.1"/>
    <property type="molecule type" value="Genomic_DNA"/>
</dbReference>
<reference evidence="2 5" key="1">
    <citation type="submission" date="2014-08" db="EMBL/GenBank/DDBJ databases">
        <title>Comparative genomics of the Paenibacillus odorifer group.</title>
        <authorList>
            <person name="den Bakker H.C."/>
            <person name="Tsai Y.-C."/>
            <person name="Martin N."/>
            <person name="Korlach J."/>
            <person name="Wiedmann M."/>
        </authorList>
    </citation>
    <scope>NUCLEOTIDE SEQUENCE [LARGE SCALE GENOMIC DNA]</scope>
    <source>
        <strain evidence="2 5">DSM 14472</strain>
    </source>
</reference>
<dbReference type="Gene3D" id="3.90.350.10">
    <property type="entry name" value="Transposase Inhibitor Protein From Tn5, Chain A, domain 1"/>
    <property type="match status" value="1"/>
</dbReference>
<dbReference type="InterPro" id="IPR038721">
    <property type="entry name" value="IS701-like_DDE_dom"/>
</dbReference>
<accession>A0A089LNK9</accession>
<dbReference type="EMBL" id="CP009286">
    <property type="protein sequence ID" value="AIQ62432.1"/>
    <property type="molecule type" value="Genomic_DNA"/>
</dbReference>
<evidence type="ECO:0000313" key="2">
    <source>
        <dbReference type="EMBL" id="AIQ62432.1"/>
    </source>
</evidence>
<dbReference type="Proteomes" id="UP000029507">
    <property type="component" value="Chromosome"/>
</dbReference>
<dbReference type="STRING" id="169760.PSTEL_04235"/>
<dbReference type="OrthoDB" id="29496at2"/>
<name>A0A089LNK9_9BACL</name>
<dbReference type="RefSeq" id="WP_038693644.1">
    <property type="nucleotide sequence ID" value="NZ_CP009286.1"/>
</dbReference>